<dbReference type="AlphaFoldDB" id="A0A478FPS3"/>
<gene>
    <name evidence="2" type="ORF">MHSWG343_04850</name>
</gene>
<proteinExistence type="predicted"/>
<keyword evidence="1" id="KW-1133">Transmembrane helix</keyword>
<comment type="caution">
    <text evidence="2">The sequence shown here is derived from an EMBL/GenBank/DDBJ whole genome shotgun (WGS) entry which is preliminary data.</text>
</comment>
<evidence type="ECO:0000313" key="3">
    <source>
        <dbReference type="Proteomes" id="UP000324831"/>
    </source>
</evidence>
<reference evidence="2 3" key="1">
    <citation type="submission" date="2019-01" db="EMBL/GenBank/DDBJ databases">
        <title>Draft genome sequences of Candidatus Mycoplasma haemohominis SWG34-3 identified from a patient with pyrexia, anemia and liver dysfunction.</title>
        <authorList>
            <person name="Sekizuka T."/>
            <person name="Hattori N."/>
            <person name="Katano H."/>
            <person name="Takuma T."/>
            <person name="Ito T."/>
            <person name="Arai N."/>
            <person name="Yanai R."/>
            <person name="Ishii S."/>
            <person name="Miura Y."/>
            <person name="Tokunaga T."/>
            <person name="Watanabe H."/>
            <person name="Nomura N."/>
            <person name="Eguchi J."/>
            <person name="Arai T."/>
            <person name="Hasegawa H."/>
            <person name="Nakamaki T."/>
            <person name="Wakita T."/>
            <person name="Niki Y."/>
            <person name="Kuroda M."/>
        </authorList>
    </citation>
    <scope>NUCLEOTIDE SEQUENCE [LARGE SCALE GENOMIC DNA]</scope>
    <source>
        <strain evidence="2">SWG34-3</strain>
    </source>
</reference>
<protein>
    <submittedName>
        <fullName evidence="2">Uncharacterized protein</fullName>
    </submittedName>
</protein>
<feature type="transmembrane region" description="Helical" evidence="1">
    <location>
        <begin position="6"/>
        <end position="27"/>
    </location>
</feature>
<accession>A0A478FPS3</accession>
<keyword evidence="1" id="KW-0472">Membrane</keyword>
<organism evidence="2 3">
    <name type="scientific">Candidatus Mycoplasma haematohominis</name>
    <dbReference type="NCBI Taxonomy" id="1494318"/>
    <lineage>
        <taxon>Bacteria</taxon>
        <taxon>Bacillati</taxon>
        <taxon>Mycoplasmatota</taxon>
        <taxon>Mollicutes</taxon>
        <taxon>Mycoplasmataceae</taxon>
        <taxon>Mycoplasma</taxon>
    </lineage>
</organism>
<dbReference type="EMBL" id="BIMN01000002">
    <property type="protein sequence ID" value="GCE63488.1"/>
    <property type="molecule type" value="Genomic_DNA"/>
</dbReference>
<name>A0A478FPS3_9MOLU</name>
<dbReference type="Proteomes" id="UP000324831">
    <property type="component" value="Unassembled WGS sequence"/>
</dbReference>
<sequence length="164" mass="17499">MTPQAAAGIGVGAIAVGGTGIGAYMLANNSSYPITLEVFLQGKEISDDNKTNYTGEGKLGSEVQNRKLLVAGVEENKDWWNKRYEKSKEKSGAKLDGAKSAAFKEVTSGYGTDEHTSLNKVCDSHYKKPKTEFKGDATGATLKADLKLDVEKFCTLNGNGSLIV</sequence>
<evidence type="ECO:0000256" key="1">
    <source>
        <dbReference type="SAM" id="Phobius"/>
    </source>
</evidence>
<keyword evidence="1" id="KW-0812">Transmembrane</keyword>
<evidence type="ECO:0000313" key="2">
    <source>
        <dbReference type="EMBL" id="GCE63488.1"/>
    </source>
</evidence>